<evidence type="ECO:0000256" key="1">
    <source>
        <dbReference type="ARBA" id="ARBA00023239"/>
    </source>
</evidence>
<reference evidence="2 3" key="1">
    <citation type="submission" date="2019-02" db="EMBL/GenBank/DDBJ databases">
        <title>Deep-cultivation of Planctomycetes and their phenomic and genomic characterization uncovers novel biology.</title>
        <authorList>
            <person name="Wiegand S."/>
            <person name="Jogler M."/>
            <person name="Boedeker C."/>
            <person name="Pinto D."/>
            <person name="Vollmers J."/>
            <person name="Rivas-Marin E."/>
            <person name="Kohn T."/>
            <person name="Peeters S.H."/>
            <person name="Heuer A."/>
            <person name="Rast P."/>
            <person name="Oberbeckmann S."/>
            <person name="Bunk B."/>
            <person name="Jeske O."/>
            <person name="Meyerdierks A."/>
            <person name="Storesund J.E."/>
            <person name="Kallscheuer N."/>
            <person name="Luecker S."/>
            <person name="Lage O.M."/>
            <person name="Pohl T."/>
            <person name="Merkel B.J."/>
            <person name="Hornburger P."/>
            <person name="Mueller R.-W."/>
            <person name="Bruemmer F."/>
            <person name="Labrenz M."/>
            <person name="Spormann A.M."/>
            <person name="Op Den Camp H."/>
            <person name="Overmann J."/>
            <person name="Amann R."/>
            <person name="Jetten M.S.M."/>
            <person name="Mascher T."/>
            <person name="Medema M.H."/>
            <person name="Devos D.P."/>
            <person name="Kaster A.-K."/>
            <person name="Ovreas L."/>
            <person name="Rohde M."/>
            <person name="Galperin M.Y."/>
            <person name="Jogler C."/>
        </authorList>
    </citation>
    <scope>NUCLEOTIDE SEQUENCE [LARGE SCALE GENOMIC DNA]</scope>
    <source>
        <strain evidence="2 3">Pla108</strain>
    </source>
</reference>
<dbReference type="InterPro" id="IPR002220">
    <property type="entry name" value="DapA-like"/>
</dbReference>
<dbReference type="Pfam" id="PF06187">
    <property type="entry name" value="DUF993"/>
    <property type="match status" value="1"/>
</dbReference>
<evidence type="ECO:0000313" key="2">
    <source>
        <dbReference type="EMBL" id="TWT98143.1"/>
    </source>
</evidence>
<protein>
    <recommendedName>
        <fullName evidence="4">Dihydrodipicolinate synthase family protein</fullName>
    </recommendedName>
</protein>
<dbReference type="RefSeq" id="WP_146445020.1">
    <property type="nucleotide sequence ID" value="NZ_SJPR01000002.1"/>
</dbReference>
<dbReference type="InterPro" id="IPR013785">
    <property type="entry name" value="Aldolase_TIM"/>
</dbReference>
<evidence type="ECO:0000313" key="3">
    <source>
        <dbReference type="Proteomes" id="UP000317421"/>
    </source>
</evidence>
<proteinExistence type="predicted"/>
<name>A0A5C6AIS4_9BACT</name>
<dbReference type="InterPro" id="IPR009334">
    <property type="entry name" value="DUF993"/>
</dbReference>
<evidence type="ECO:0008006" key="4">
    <source>
        <dbReference type="Google" id="ProtNLM"/>
    </source>
</evidence>
<dbReference type="CDD" id="cd00408">
    <property type="entry name" value="DHDPS-like"/>
    <property type="match status" value="1"/>
</dbReference>
<dbReference type="OrthoDB" id="241941at2"/>
<dbReference type="Gene3D" id="3.20.20.70">
    <property type="entry name" value="Aldolase class I"/>
    <property type="match status" value="1"/>
</dbReference>
<dbReference type="EMBL" id="SJPR01000002">
    <property type="protein sequence ID" value="TWT98143.1"/>
    <property type="molecule type" value="Genomic_DNA"/>
</dbReference>
<sequence>MPDTPVDPLQLIRPRRKIEGITAVLLPFTDELAVDWPSFRSLVEWTAESGLTPAVNMDTGYGNLLDDATRQEVLRVTADVLGSGKRFVAGTFVIDRPGDAFALDAYASRIDEVQSFGGTPVICQSYGLAHQADDVVAANYRQIAERCDRFIAFELGDCFAPFGKIYTLDLYRELMAIPQCVGAKHSSLHREPEWRRLVLRNEVRPDFKVYTGNDLAIDMVVYGSDYLLGLSCFAPDAFALRDKLWAAGDNRWHELNDVLQHLGFLAFRNPVPAYKHSAAMFLQARGRLNSSETHPKSARRTEADRELLLQIATTLDKALELAS</sequence>
<dbReference type="AlphaFoldDB" id="A0A5C6AIS4"/>
<keyword evidence="3" id="KW-1185">Reference proteome</keyword>
<dbReference type="SUPFAM" id="SSF51569">
    <property type="entry name" value="Aldolase"/>
    <property type="match status" value="1"/>
</dbReference>
<gene>
    <name evidence="2" type="ORF">Pla108_23000</name>
</gene>
<organism evidence="2 3">
    <name type="scientific">Botrimarina colliarenosi</name>
    <dbReference type="NCBI Taxonomy" id="2528001"/>
    <lineage>
        <taxon>Bacteria</taxon>
        <taxon>Pseudomonadati</taxon>
        <taxon>Planctomycetota</taxon>
        <taxon>Planctomycetia</taxon>
        <taxon>Pirellulales</taxon>
        <taxon>Lacipirellulaceae</taxon>
        <taxon>Botrimarina</taxon>
    </lineage>
</organism>
<dbReference type="GO" id="GO:0016829">
    <property type="term" value="F:lyase activity"/>
    <property type="evidence" value="ECO:0007669"/>
    <property type="project" value="UniProtKB-KW"/>
</dbReference>
<comment type="caution">
    <text evidence="2">The sequence shown here is derived from an EMBL/GenBank/DDBJ whole genome shotgun (WGS) entry which is preliminary data.</text>
</comment>
<accession>A0A5C6AIS4</accession>
<keyword evidence="1" id="KW-0456">Lyase</keyword>
<dbReference type="Proteomes" id="UP000317421">
    <property type="component" value="Unassembled WGS sequence"/>
</dbReference>
<dbReference type="SMART" id="SM01130">
    <property type="entry name" value="DHDPS"/>
    <property type="match status" value="1"/>
</dbReference>